<keyword evidence="3" id="KW-1185">Reference proteome</keyword>
<reference evidence="3" key="1">
    <citation type="journal article" date="2019" name="Int. J. Syst. Evol. Microbiol.">
        <title>The Global Catalogue of Microorganisms (GCM) 10K type strain sequencing project: providing services to taxonomists for standard genome sequencing and annotation.</title>
        <authorList>
            <consortium name="The Broad Institute Genomics Platform"/>
            <consortium name="The Broad Institute Genome Sequencing Center for Infectious Disease"/>
            <person name="Wu L."/>
            <person name="Ma J."/>
        </authorList>
    </citation>
    <scope>NUCLEOTIDE SEQUENCE [LARGE SCALE GENOMIC DNA]</scope>
    <source>
        <strain evidence="3">JCM 18053</strain>
    </source>
</reference>
<dbReference type="PROSITE" id="PS51257">
    <property type="entry name" value="PROKAR_LIPOPROTEIN"/>
    <property type="match status" value="1"/>
</dbReference>
<dbReference type="RefSeq" id="WP_345737419.1">
    <property type="nucleotide sequence ID" value="NZ_BAABIA010000006.1"/>
</dbReference>
<comment type="caution">
    <text evidence="2">The sequence shown here is derived from an EMBL/GenBank/DDBJ whole genome shotgun (WGS) entry which is preliminary data.</text>
</comment>
<dbReference type="EMBL" id="BAABIA010000006">
    <property type="protein sequence ID" value="GAA5143745.1"/>
    <property type="molecule type" value="Genomic_DNA"/>
</dbReference>
<protein>
    <submittedName>
        <fullName evidence="2">Uncharacterized protein</fullName>
    </submittedName>
</protein>
<dbReference type="Proteomes" id="UP001499852">
    <property type="component" value="Unassembled WGS sequence"/>
</dbReference>
<name>A0ABP9PCX7_9BACT</name>
<organism evidence="2 3">
    <name type="scientific">Prosthecobacter algae</name>
    <dbReference type="NCBI Taxonomy" id="1144682"/>
    <lineage>
        <taxon>Bacteria</taxon>
        <taxon>Pseudomonadati</taxon>
        <taxon>Verrucomicrobiota</taxon>
        <taxon>Verrucomicrobiia</taxon>
        <taxon>Verrucomicrobiales</taxon>
        <taxon>Verrucomicrobiaceae</taxon>
        <taxon>Prosthecobacter</taxon>
    </lineage>
</organism>
<feature type="chain" id="PRO_5046100315" evidence="1">
    <location>
        <begin position="25"/>
        <end position="139"/>
    </location>
</feature>
<evidence type="ECO:0000256" key="1">
    <source>
        <dbReference type="SAM" id="SignalP"/>
    </source>
</evidence>
<sequence>MRIPYLPVLLSVSGLALCSCSSTSRLVTNALGAAGGAGLASHLSDGDPLITAAGAGGGLLLGETLNFAQEKKAKKSFTEGYDKGRSDAVKQQYWLLVDQQKSDAGYEGDVSLFDFPLPEGGPDGSLFHPGSTRTLRIDH</sequence>
<evidence type="ECO:0000313" key="2">
    <source>
        <dbReference type="EMBL" id="GAA5143745.1"/>
    </source>
</evidence>
<accession>A0ABP9PCX7</accession>
<evidence type="ECO:0000313" key="3">
    <source>
        <dbReference type="Proteomes" id="UP001499852"/>
    </source>
</evidence>
<feature type="signal peptide" evidence="1">
    <location>
        <begin position="1"/>
        <end position="24"/>
    </location>
</feature>
<proteinExistence type="predicted"/>
<keyword evidence="1" id="KW-0732">Signal</keyword>
<gene>
    <name evidence="2" type="ORF">GCM10023213_32360</name>
</gene>